<dbReference type="EMBL" id="JAEFCI010000348">
    <property type="protein sequence ID" value="KAG5463614.1"/>
    <property type="molecule type" value="Genomic_DNA"/>
</dbReference>
<dbReference type="GO" id="GO:0071011">
    <property type="term" value="C:precatalytic spliceosome"/>
    <property type="evidence" value="ECO:0007669"/>
    <property type="project" value="TreeGrafter"/>
</dbReference>
<evidence type="ECO:0000259" key="5">
    <source>
        <dbReference type="Pfam" id="PF09785"/>
    </source>
</evidence>
<feature type="region of interest" description="Disordered" evidence="4">
    <location>
        <begin position="28"/>
        <end position="52"/>
    </location>
</feature>
<gene>
    <name evidence="6" type="ORF">BJ554DRAFT_6068</name>
</gene>
<feature type="non-terminal residue" evidence="6">
    <location>
        <position position="1"/>
    </location>
</feature>
<dbReference type="GO" id="GO:0005687">
    <property type="term" value="C:U4 snRNP"/>
    <property type="evidence" value="ECO:0007669"/>
    <property type="project" value="TreeGrafter"/>
</dbReference>
<dbReference type="OrthoDB" id="4771285at2759"/>
<dbReference type="Pfam" id="PF09785">
    <property type="entry name" value="Prp31_C"/>
    <property type="match status" value="1"/>
</dbReference>
<organism evidence="6 7">
    <name type="scientific">Olpidium bornovanus</name>
    <dbReference type="NCBI Taxonomy" id="278681"/>
    <lineage>
        <taxon>Eukaryota</taxon>
        <taxon>Fungi</taxon>
        <taxon>Fungi incertae sedis</taxon>
        <taxon>Olpidiomycota</taxon>
        <taxon>Olpidiomycotina</taxon>
        <taxon>Olpidiomycetes</taxon>
        <taxon>Olpidiales</taxon>
        <taxon>Olpidiaceae</taxon>
        <taxon>Olpidium</taxon>
    </lineage>
</organism>
<feature type="compositionally biased region" description="Low complexity" evidence="4">
    <location>
        <begin position="41"/>
        <end position="52"/>
    </location>
</feature>
<accession>A0A8H8DM48</accession>
<comment type="caution">
    <text evidence="6">The sequence shown here is derived from an EMBL/GenBank/DDBJ whole genome shotgun (WGS) entry which is preliminary data.</text>
</comment>
<keyword evidence="2" id="KW-0539">Nucleus</keyword>
<dbReference type="GO" id="GO:0046540">
    <property type="term" value="C:U4/U6 x U5 tri-snRNP complex"/>
    <property type="evidence" value="ECO:0007669"/>
    <property type="project" value="InterPro"/>
</dbReference>
<evidence type="ECO:0000256" key="1">
    <source>
        <dbReference type="ARBA" id="ARBA00004123"/>
    </source>
</evidence>
<dbReference type="Proteomes" id="UP000673691">
    <property type="component" value="Unassembled WGS sequence"/>
</dbReference>
<sequence>TGSTKGLGLLGQHIGGGKIRAAVVDTRTRAKPGLKTPKAWATSAGSGLSSTTGGVVTSLAFTPVQGIELSNPEAAKEKVREANERWFGSGGWKAGKLSGQKKAEE</sequence>
<comment type="subcellular location">
    <subcellularLocation>
        <location evidence="1">Nucleus</location>
    </subcellularLocation>
</comment>
<evidence type="ECO:0000313" key="7">
    <source>
        <dbReference type="Proteomes" id="UP000673691"/>
    </source>
</evidence>
<protein>
    <recommendedName>
        <fullName evidence="5">Prp31 C-terminal domain-containing protein</fullName>
    </recommendedName>
</protein>
<feature type="domain" description="Prp31 C-terminal" evidence="5">
    <location>
        <begin position="3"/>
        <end position="72"/>
    </location>
</feature>
<dbReference type="PANTHER" id="PTHR13904">
    <property type="entry name" value="PRE-MRNA SPLICING FACTOR PRP31"/>
    <property type="match status" value="1"/>
</dbReference>
<dbReference type="PANTHER" id="PTHR13904:SF0">
    <property type="entry name" value="U4_U6 SMALL NUCLEAR RIBONUCLEOPROTEIN PRP31"/>
    <property type="match status" value="1"/>
</dbReference>
<evidence type="ECO:0000256" key="2">
    <source>
        <dbReference type="ARBA" id="ARBA00023242"/>
    </source>
</evidence>
<dbReference type="AlphaFoldDB" id="A0A8H8DM48"/>
<dbReference type="InterPro" id="IPR027105">
    <property type="entry name" value="Prp31"/>
</dbReference>
<proteinExistence type="predicted"/>
<evidence type="ECO:0000256" key="4">
    <source>
        <dbReference type="SAM" id="MobiDB-lite"/>
    </source>
</evidence>
<evidence type="ECO:0000313" key="6">
    <source>
        <dbReference type="EMBL" id="KAG5463614.1"/>
    </source>
</evidence>
<evidence type="ECO:0000256" key="3">
    <source>
        <dbReference type="ARBA" id="ARBA00023274"/>
    </source>
</evidence>
<reference evidence="6 7" key="1">
    <citation type="journal article" name="Sci. Rep.">
        <title>Genome-scale phylogenetic analyses confirm Olpidium as the closest living zoosporic fungus to the non-flagellated, terrestrial fungi.</title>
        <authorList>
            <person name="Chang Y."/>
            <person name="Rochon D."/>
            <person name="Sekimoto S."/>
            <person name="Wang Y."/>
            <person name="Chovatia M."/>
            <person name="Sandor L."/>
            <person name="Salamov A."/>
            <person name="Grigoriev I.V."/>
            <person name="Stajich J.E."/>
            <person name="Spatafora J.W."/>
        </authorList>
    </citation>
    <scope>NUCLEOTIDE SEQUENCE [LARGE SCALE GENOMIC DNA]</scope>
    <source>
        <strain evidence="6">S191</strain>
    </source>
</reference>
<dbReference type="InterPro" id="IPR019175">
    <property type="entry name" value="Prp31_C"/>
</dbReference>
<keyword evidence="7" id="KW-1185">Reference proteome</keyword>
<name>A0A8H8DM48_9FUNG</name>
<dbReference type="GO" id="GO:0000244">
    <property type="term" value="P:spliceosomal tri-snRNP complex assembly"/>
    <property type="evidence" value="ECO:0007669"/>
    <property type="project" value="InterPro"/>
</dbReference>
<keyword evidence="3" id="KW-0687">Ribonucleoprotein</keyword>